<feature type="compositionally biased region" description="Basic residues" evidence="12">
    <location>
        <begin position="1352"/>
        <end position="1363"/>
    </location>
</feature>
<feature type="compositionally biased region" description="Basic residues" evidence="12">
    <location>
        <begin position="1293"/>
        <end position="1303"/>
    </location>
</feature>
<keyword evidence="11" id="KW-0175">Coiled coil</keyword>
<dbReference type="PANTHER" id="PTHR14222">
    <property type="entry name" value="CONDENSIN"/>
    <property type="match status" value="1"/>
</dbReference>
<evidence type="ECO:0000256" key="8">
    <source>
        <dbReference type="ARBA" id="ARBA00023242"/>
    </source>
</evidence>
<evidence type="ECO:0000256" key="5">
    <source>
        <dbReference type="ARBA" id="ARBA00022618"/>
    </source>
</evidence>
<comment type="caution">
    <text evidence="15">The sequence shown here is derived from an EMBL/GenBank/DDBJ whole genome shotgun (WGS) entry which is preliminary data.</text>
</comment>
<dbReference type="InterPro" id="IPR032682">
    <property type="entry name" value="Cnd1_C"/>
</dbReference>
<dbReference type="InterPro" id="IPR026971">
    <property type="entry name" value="CND1/NCAPD3"/>
</dbReference>
<comment type="similarity">
    <text evidence="3 10">Belongs to the CND1 (condensin subunit 1) family.</text>
</comment>
<feature type="region of interest" description="Disordered" evidence="12">
    <location>
        <begin position="1220"/>
        <end position="1369"/>
    </location>
</feature>
<evidence type="ECO:0000256" key="7">
    <source>
        <dbReference type="ARBA" id="ARBA00023067"/>
    </source>
</evidence>
<dbReference type="EMBL" id="CAWYQH010000174">
    <property type="protein sequence ID" value="CAK8698150.1"/>
    <property type="molecule type" value="Genomic_DNA"/>
</dbReference>
<sequence>MINFIIPTTREDLLTCTAGQYHVEDVFSTRLIPIKIQEAKPDLLREGGILIHKHFEVFFSVASKFYELDPTVKQLSWSLLTKACERFSNTLHQMLNRVNDGGKILEASQCAKYQNALKMNVYLLVQLAEQYHSASMQNMSLATPSKGKKQNKTKGFENNLGINWESECQKAVQLLMNYVDLDIHRLWKDQLVEDEFTSLISTLCYRLLEDPSSVKSKGIKTAVFHLLGCIIKKHNQALSASLKLVQMLQHFEHVAAPMAEAVTIWISTFKCKTLVCEILREISQIDEKEFVRDSVSTKTMCSFILELARVVPSDVLTHISLLLSRMDEESYQMRNTVLGVMGEILIQCLNGEGLDDKAKGDRDQFLDILHDHANLDMNAFVRSKALHIYLNLVKDQALPIKRCPELVDLCVRLLLDRSNLVRKATVQLLECLLRWNPFAATLSINVLQDGLDDAKQKLKEMYENNAAALKSPHDSGAEELVTIENKENKENSEIIEDAVPPKPEADEVNAGVIDEDPDSVPGTEKQKAIITYLSESICFVEKFHEAVPVLCQLLKSKTQSDVLEAINFFTAAWEFKLGFAVQGIAAMLDQIWNEEQKVRDAVVFAYGELYFKQDSSRSETHAGQIVDNMIVLAANSTTEKLHAIEALIGEMQKSGDIPSGVVPQLWDRFVNPPSSFTMERGISEILQQKVIVQLLGMFANSKPQMLTLKVNILVDVGLKDVIKDMSLRSGKLLDFELAMHTCGTLSKLASRTVEAGKYIQQFRLADDHQMFNSLTHLIVDGFDKESENWIRFAMQALTAIFQLAEHPVNIATTIFTKTKETLDAEISNENATSTRTDRLLSRFFSIVGQIALKLLIFVDGDIQSEIKRQRKIEDEKEEAEKKAKKKGRKIDEINKGEANLEEEMGVGGATADDADQEMIKNILEHEIVGPDTLLGDVSEMLVRCCALDIAENDTTAVQVQNSAALAFTKYMLVSSEFCERHLRLFFTMLENSPFEAIRANLTVGAGDLCIRYPNLLEPWTANIYARLTDKSNVVRIYAIKVLTNLILNDMIKVKGHVSEMAKCICDENDRISMLAKQFFQELSKKGNAVYNVMPDIISRLSDPDVGVSDEVDFKTIMRFLFDFIQKEKQTESLVEKLCYRFRATRMQQQWRDLAFCLSLLNYSEKATKKLSESFSFYCEMLRDEQVYYSFNNIITKCKKLSKPEIKVQVDELEGKIIDQHTKGVSEDESAAKAAEAAKQFKLPETESSTSQPGNKRTVVASTRKTKSRKKRRENDWSDEEAERPNTTSVANRRPTRKRVPRKKQVLDFSSDEDSDFHDDMKENVQDIPATMTSNEKEEGIDDDNDDDVSTPIRRKKTPQRKGSRSVLRA</sequence>
<evidence type="ECO:0000256" key="4">
    <source>
        <dbReference type="ARBA" id="ARBA00022454"/>
    </source>
</evidence>
<evidence type="ECO:0000256" key="2">
    <source>
        <dbReference type="ARBA" id="ARBA00004286"/>
    </source>
</evidence>
<comment type="subcellular location">
    <subcellularLocation>
        <location evidence="2">Chromosome</location>
    </subcellularLocation>
    <subcellularLocation>
        <location evidence="1">Nucleus</location>
    </subcellularLocation>
</comment>
<feature type="domain" description="Condensin complex subunit 1 C-terminal" evidence="13">
    <location>
        <begin position="997"/>
        <end position="1158"/>
    </location>
</feature>
<evidence type="ECO:0000256" key="10">
    <source>
        <dbReference type="PIRNR" id="PIRNR017127"/>
    </source>
</evidence>
<keyword evidence="5 10" id="KW-0132">Cell division</keyword>
<evidence type="ECO:0000256" key="12">
    <source>
        <dbReference type="SAM" id="MobiDB-lite"/>
    </source>
</evidence>
<accession>A0ABP0H2C4</accession>
<protein>
    <recommendedName>
        <fullName evidence="10">Condensin complex subunit 1</fullName>
    </recommendedName>
</protein>
<dbReference type="Pfam" id="PF12717">
    <property type="entry name" value="Cnd1"/>
    <property type="match status" value="1"/>
</dbReference>
<evidence type="ECO:0000256" key="1">
    <source>
        <dbReference type="ARBA" id="ARBA00004123"/>
    </source>
</evidence>
<keyword evidence="16" id="KW-1185">Reference proteome</keyword>
<keyword evidence="7 10" id="KW-0226">DNA condensation</keyword>
<feature type="coiled-coil region" evidence="11">
    <location>
        <begin position="444"/>
        <end position="471"/>
    </location>
</feature>
<feature type="compositionally biased region" description="Polar residues" evidence="12">
    <location>
        <begin position="1245"/>
        <end position="1254"/>
    </location>
</feature>
<dbReference type="InterPro" id="IPR007673">
    <property type="entry name" value="Condensin_cplx_su1"/>
</dbReference>
<dbReference type="PANTHER" id="PTHR14222:SF2">
    <property type="entry name" value="CONDENSIN COMPLEX SUBUNIT 1"/>
    <property type="match status" value="1"/>
</dbReference>
<keyword evidence="8" id="KW-0539">Nucleus</keyword>
<feature type="domain" description="Condensin complex subunit 1 N-terminal" evidence="14">
    <location>
        <begin position="72"/>
        <end position="240"/>
    </location>
</feature>
<proteinExistence type="inferred from homology"/>
<dbReference type="InterPro" id="IPR016024">
    <property type="entry name" value="ARM-type_fold"/>
</dbReference>
<dbReference type="InterPro" id="IPR011989">
    <property type="entry name" value="ARM-like"/>
</dbReference>
<evidence type="ECO:0000256" key="9">
    <source>
        <dbReference type="ARBA" id="ARBA00023306"/>
    </source>
</evidence>
<evidence type="ECO:0000259" key="14">
    <source>
        <dbReference type="Pfam" id="PF12922"/>
    </source>
</evidence>
<gene>
    <name evidence="15" type="ORF">CVLEPA_LOCUS31621</name>
</gene>
<comment type="function">
    <text evidence="10">Regulatory subunit of the condensin complex, a complex required for conversion of interphase chromatin into mitotic-like condense chromosomes. The condensin complex probably introduces positive supercoils into relaxed DNA in the presence of type I topoisomerases and converts nicked DNA into positive knotted forms in the presence of type II topoisomerases.</text>
</comment>
<dbReference type="InterPro" id="IPR024324">
    <property type="entry name" value="Condensin_cplx_su1_N"/>
</dbReference>
<dbReference type="PIRSF" id="PIRSF017127">
    <property type="entry name" value="Condensin_D2"/>
    <property type="match status" value="1"/>
</dbReference>
<keyword evidence="9 10" id="KW-0131">Cell cycle</keyword>
<evidence type="ECO:0000256" key="3">
    <source>
        <dbReference type="ARBA" id="ARBA00009606"/>
    </source>
</evidence>
<feature type="coiled-coil region" evidence="11">
    <location>
        <begin position="862"/>
        <end position="896"/>
    </location>
</feature>
<dbReference type="Pfam" id="PF12922">
    <property type="entry name" value="Cnd1_N"/>
    <property type="match status" value="1"/>
</dbReference>
<name>A0ABP0H2C4_CLALP</name>
<evidence type="ECO:0000256" key="11">
    <source>
        <dbReference type="SAM" id="Coils"/>
    </source>
</evidence>
<dbReference type="SUPFAM" id="SSF48371">
    <property type="entry name" value="ARM repeat"/>
    <property type="match status" value="1"/>
</dbReference>
<dbReference type="Proteomes" id="UP001642483">
    <property type="component" value="Unassembled WGS sequence"/>
</dbReference>
<evidence type="ECO:0000259" key="13">
    <source>
        <dbReference type="Pfam" id="PF12717"/>
    </source>
</evidence>
<organism evidence="15 16">
    <name type="scientific">Clavelina lepadiformis</name>
    <name type="common">Light-bulb sea squirt</name>
    <name type="synonym">Ascidia lepadiformis</name>
    <dbReference type="NCBI Taxonomy" id="159417"/>
    <lineage>
        <taxon>Eukaryota</taxon>
        <taxon>Metazoa</taxon>
        <taxon>Chordata</taxon>
        <taxon>Tunicata</taxon>
        <taxon>Ascidiacea</taxon>
        <taxon>Aplousobranchia</taxon>
        <taxon>Clavelinidae</taxon>
        <taxon>Clavelina</taxon>
    </lineage>
</organism>
<reference evidence="15 16" key="1">
    <citation type="submission" date="2024-02" db="EMBL/GenBank/DDBJ databases">
        <authorList>
            <person name="Daric V."/>
            <person name="Darras S."/>
        </authorList>
    </citation>
    <scope>NUCLEOTIDE SEQUENCE [LARGE SCALE GENOMIC DNA]</scope>
</reference>
<feature type="compositionally biased region" description="Acidic residues" evidence="12">
    <location>
        <begin position="1338"/>
        <end position="1348"/>
    </location>
</feature>
<dbReference type="Gene3D" id="1.25.10.10">
    <property type="entry name" value="Leucine-rich Repeat Variant"/>
    <property type="match status" value="2"/>
</dbReference>
<keyword evidence="4" id="KW-0158">Chromosome</keyword>
<evidence type="ECO:0000313" key="16">
    <source>
        <dbReference type="Proteomes" id="UP001642483"/>
    </source>
</evidence>
<evidence type="ECO:0000313" key="15">
    <source>
        <dbReference type="EMBL" id="CAK8698150.1"/>
    </source>
</evidence>
<evidence type="ECO:0000256" key="6">
    <source>
        <dbReference type="ARBA" id="ARBA00022776"/>
    </source>
</evidence>
<keyword evidence="6 10" id="KW-0498">Mitosis</keyword>